<feature type="region of interest" description="Disordered" evidence="2">
    <location>
        <begin position="1"/>
        <end position="44"/>
    </location>
</feature>
<organism evidence="3 4">
    <name type="scientific">Cladonia borealis</name>
    <dbReference type="NCBI Taxonomy" id="184061"/>
    <lineage>
        <taxon>Eukaryota</taxon>
        <taxon>Fungi</taxon>
        <taxon>Dikarya</taxon>
        <taxon>Ascomycota</taxon>
        <taxon>Pezizomycotina</taxon>
        <taxon>Lecanoromycetes</taxon>
        <taxon>OSLEUM clade</taxon>
        <taxon>Lecanoromycetidae</taxon>
        <taxon>Lecanorales</taxon>
        <taxon>Lecanorineae</taxon>
        <taxon>Cladoniaceae</taxon>
        <taxon>Cladonia</taxon>
    </lineage>
</organism>
<protein>
    <recommendedName>
        <fullName evidence="5">Actin-like ATPase domain-containing protein</fullName>
    </recommendedName>
</protein>
<dbReference type="Proteomes" id="UP001166286">
    <property type="component" value="Unassembled WGS sequence"/>
</dbReference>
<dbReference type="Gene3D" id="3.30.420.40">
    <property type="match status" value="3"/>
</dbReference>
<accession>A0AA39R3X4</accession>
<dbReference type="EMBL" id="JAFEKC020000005">
    <property type="protein sequence ID" value="KAK0514412.1"/>
    <property type="molecule type" value="Genomic_DNA"/>
</dbReference>
<evidence type="ECO:0000256" key="2">
    <source>
        <dbReference type="SAM" id="MobiDB-lite"/>
    </source>
</evidence>
<dbReference type="AlphaFoldDB" id="A0AA39R3X4"/>
<feature type="compositionally biased region" description="Polar residues" evidence="2">
    <location>
        <begin position="297"/>
        <end position="308"/>
    </location>
</feature>
<evidence type="ECO:0008006" key="5">
    <source>
        <dbReference type="Google" id="ProtNLM"/>
    </source>
</evidence>
<feature type="compositionally biased region" description="Low complexity" evidence="2">
    <location>
        <begin position="336"/>
        <end position="348"/>
    </location>
</feature>
<proteinExistence type="inferred from homology"/>
<comment type="similarity">
    <text evidence="1">Belongs to the actin family.</text>
</comment>
<dbReference type="SMART" id="SM00268">
    <property type="entry name" value="ACTIN"/>
    <property type="match status" value="1"/>
</dbReference>
<evidence type="ECO:0000313" key="3">
    <source>
        <dbReference type="EMBL" id="KAK0514412.1"/>
    </source>
</evidence>
<gene>
    <name evidence="3" type="ORF">JMJ35_003029</name>
</gene>
<feature type="compositionally biased region" description="Polar residues" evidence="2">
    <location>
        <begin position="455"/>
        <end position="464"/>
    </location>
</feature>
<evidence type="ECO:0000313" key="4">
    <source>
        <dbReference type="Proteomes" id="UP001166286"/>
    </source>
</evidence>
<evidence type="ECO:0000256" key="1">
    <source>
        <dbReference type="RuleBase" id="RU000487"/>
    </source>
</evidence>
<keyword evidence="4" id="KW-1185">Reference proteome</keyword>
<dbReference type="Pfam" id="PF00022">
    <property type="entry name" value="Actin"/>
    <property type="match status" value="1"/>
</dbReference>
<dbReference type="SUPFAM" id="SSF53067">
    <property type="entry name" value="Actin-like ATPase domain"/>
    <property type="match status" value="2"/>
</dbReference>
<reference evidence="3" key="1">
    <citation type="submission" date="2023-03" db="EMBL/GenBank/DDBJ databases">
        <title>Complete genome of Cladonia borealis.</title>
        <authorList>
            <person name="Park H."/>
        </authorList>
    </citation>
    <scope>NUCLEOTIDE SEQUENCE</scope>
    <source>
        <strain evidence="3">ANT050790</strain>
    </source>
</reference>
<dbReference type="PANTHER" id="PTHR11937">
    <property type="entry name" value="ACTIN"/>
    <property type="match status" value="1"/>
</dbReference>
<feature type="region of interest" description="Disordered" evidence="2">
    <location>
        <begin position="450"/>
        <end position="481"/>
    </location>
</feature>
<feature type="compositionally biased region" description="Polar residues" evidence="2">
    <location>
        <begin position="29"/>
        <end position="44"/>
    </location>
</feature>
<sequence length="579" mass="64171">MATVAGYFDRKPSSSVRPGIAHLQPDPTSPHTPQQRTVSSAFSSPSISYRAEEEALIFEIGTRHLSAGFTGESYPRCKLGFGPEESGRVGDYRRWLPEYDERPRRKQPVETWGNDYELWQMDMRGSDLGIIEDKIERAVREAFTKYLLLDPKPRRLTVILPSIMPHQLLSTVLNTLFNNFQPPNINLLSPPILSTVAAGCRSGLVVDIGWRETIITSVYDYREVHQFRTTRAMRMLTLEMAKLLERYDKGTRKEESMATAENPSVVQTTEDASPTSLNVSLDQAEEVTIRMAWCNSRTNASGTSTPENTSDKRGLEPINEEQPNGTISATHSTQDPLVSLPSPSSPRHSISIPFSQLAQPVEAALLATSKRRHELDDHEQPLHTLIYKSLLSLPPDVRSVCMSRIIFTGGGSNIPGLKARLLSDVSAMVQERGWDVVEGKAADERRRRLKEISSNRRQATSTTGEVLKEPSAGKLGSSMPQDTNFIDEKLQREHEKESKPTVSGIIRSVETLGAWAGGSLLANLRIKGVVEIEKDSFLQHGLAGARKEVETNIAQQKGYGAGMARGMAAERGWTLGAWA</sequence>
<feature type="compositionally biased region" description="Polar residues" evidence="2">
    <location>
        <begin position="321"/>
        <end position="335"/>
    </location>
</feature>
<dbReference type="InterPro" id="IPR043129">
    <property type="entry name" value="ATPase_NBD"/>
</dbReference>
<feature type="region of interest" description="Disordered" evidence="2">
    <location>
        <begin position="252"/>
        <end position="276"/>
    </location>
</feature>
<name>A0AA39R3X4_9LECA</name>
<dbReference type="InterPro" id="IPR004000">
    <property type="entry name" value="Actin"/>
</dbReference>
<comment type="caution">
    <text evidence="3">The sequence shown here is derived from an EMBL/GenBank/DDBJ whole genome shotgun (WGS) entry which is preliminary data.</text>
</comment>
<feature type="compositionally biased region" description="Polar residues" evidence="2">
    <location>
        <begin position="259"/>
        <end position="276"/>
    </location>
</feature>
<feature type="region of interest" description="Disordered" evidence="2">
    <location>
        <begin position="297"/>
        <end position="348"/>
    </location>
</feature>